<evidence type="ECO:0000313" key="3">
    <source>
        <dbReference type="Proteomes" id="UP000236151"/>
    </source>
</evidence>
<evidence type="ECO:0000313" key="2">
    <source>
        <dbReference type="EMBL" id="PNT97310.1"/>
    </source>
</evidence>
<dbReference type="KEGG" id="cthd:CDO33_12470"/>
<gene>
    <name evidence="2" type="ORF">CDQ84_13400</name>
</gene>
<dbReference type="Proteomes" id="UP000236151">
    <property type="component" value="Unassembled WGS sequence"/>
</dbReference>
<keyword evidence="1" id="KW-0812">Transmembrane</keyword>
<name>A0A2K2FEV6_9CLOT</name>
<keyword evidence="1" id="KW-0472">Membrane</keyword>
<organism evidence="2 3">
    <name type="scientific">Clostridium thermosuccinogenes</name>
    <dbReference type="NCBI Taxonomy" id="84032"/>
    <lineage>
        <taxon>Bacteria</taxon>
        <taxon>Bacillati</taxon>
        <taxon>Bacillota</taxon>
        <taxon>Clostridia</taxon>
        <taxon>Eubacteriales</taxon>
        <taxon>Clostridiaceae</taxon>
        <taxon>Clostridium</taxon>
    </lineage>
</organism>
<comment type="caution">
    <text evidence="2">The sequence shown here is derived from an EMBL/GenBank/DDBJ whole genome shotgun (WGS) entry which is preliminary data.</text>
</comment>
<proteinExistence type="predicted"/>
<reference evidence="2 3" key="1">
    <citation type="submission" date="2017-06" db="EMBL/GenBank/DDBJ databases">
        <title>Investigating the central metabolism of Clostridium thermosuccinogenes.</title>
        <authorList>
            <person name="Koendjbiharie J.G."/>
            <person name="van Kranenburg R."/>
        </authorList>
    </citation>
    <scope>NUCLEOTIDE SEQUENCE [LARGE SCALE GENOMIC DNA]</scope>
    <source>
        <strain evidence="2 3">DSM 5806</strain>
    </source>
</reference>
<evidence type="ECO:0000256" key="1">
    <source>
        <dbReference type="SAM" id="Phobius"/>
    </source>
</evidence>
<accession>A0A2K2FEV6</accession>
<dbReference type="AlphaFoldDB" id="A0A2K2FEV6"/>
<keyword evidence="1" id="KW-1133">Transmembrane helix</keyword>
<keyword evidence="3" id="KW-1185">Reference proteome</keyword>
<sequence>MSKKLSRSLGIFMLVIAFSFAAIALNYPEMSWPMPLEVVYTMYFAYIIAMIFFLMSPFKSKQ</sequence>
<protein>
    <submittedName>
        <fullName evidence="2">Uncharacterized protein</fullName>
    </submittedName>
</protein>
<feature type="transmembrane region" description="Helical" evidence="1">
    <location>
        <begin position="40"/>
        <end position="58"/>
    </location>
</feature>
<dbReference type="EMBL" id="NIOJ01000038">
    <property type="protein sequence ID" value="PNT97310.1"/>
    <property type="molecule type" value="Genomic_DNA"/>
</dbReference>